<sequence length="57" mass="6617">TKNYNKRNRHIVLSQGAEILYADSCILTLLEVKLELFFDKLYLSTDQAAKNKNTIEK</sequence>
<evidence type="ECO:0000313" key="2">
    <source>
        <dbReference type="Proteomes" id="UP000789920"/>
    </source>
</evidence>
<proteinExistence type="predicted"/>
<accession>A0ACA9S618</accession>
<feature type="non-terminal residue" evidence="1">
    <location>
        <position position="1"/>
    </location>
</feature>
<reference evidence="1" key="1">
    <citation type="submission" date="2021-06" db="EMBL/GenBank/DDBJ databases">
        <authorList>
            <person name="Kallberg Y."/>
            <person name="Tangrot J."/>
            <person name="Rosling A."/>
        </authorList>
    </citation>
    <scope>NUCLEOTIDE SEQUENCE</scope>
    <source>
        <strain evidence="1">MA461A</strain>
    </source>
</reference>
<feature type="non-terminal residue" evidence="1">
    <location>
        <position position="57"/>
    </location>
</feature>
<comment type="caution">
    <text evidence="1">The sequence shown here is derived from an EMBL/GenBank/DDBJ whole genome shotgun (WGS) entry which is preliminary data.</text>
</comment>
<keyword evidence="2" id="KW-1185">Reference proteome</keyword>
<organism evidence="1 2">
    <name type="scientific">Racocetra persica</name>
    <dbReference type="NCBI Taxonomy" id="160502"/>
    <lineage>
        <taxon>Eukaryota</taxon>
        <taxon>Fungi</taxon>
        <taxon>Fungi incertae sedis</taxon>
        <taxon>Mucoromycota</taxon>
        <taxon>Glomeromycotina</taxon>
        <taxon>Glomeromycetes</taxon>
        <taxon>Diversisporales</taxon>
        <taxon>Gigasporaceae</taxon>
        <taxon>Racocetra</taxon>
    </lineage>
</organism>
<name>A0ACA9S618_9GLOM</name>
<dbReference type="Proteomes" id="UP000789920">
    <property type="component" value="Unassembled WGS sequence"/>
</dbReference>
<gene>
    <name evidence="1" type="ORF">RPERSI_LOCUS26910</name>
</gene>
<evidence type="ECO:0000313" key="1">
    <source>
        <dbReference type="EMBL" id="CAG8827166.1"/>
    </source>
</evidence>
<dbReference type="EMBL" id="CAJVQC010093393">
    <property type="protein sequence ID" value="CAG8827166.1"/>
    <property type="molecule type" value="Genomic_DNA"/>
</dbReference>
<protein>
    <submittedName>
        <fullName evidence="1">17513_t:CDS:1</fullName>
    </submittedName>
</protein>